<gene>
    <name evidence="2" type="ORF">LY08_02255</name>
</gene>
<dbReference type="EMBL" id="QLLO01000008">
    <property type="protein sequence ID" value="RAJ12973.1"/>
    <property type="molecule type" value="Genomic_DNA"/>
</dbReference>
<keyword evidence="1" id="KW-0732">Signal</keyword>
<accession>A0A327RBX0</accession>
<protein>
    <submittedName>
        <fullName evidence="2">Uncharacterized protein</fullName>
    </submittedName>
</protein>
<evidence type="ECO:0000313" key="2">
    <source>
        <dbReference type="EMBL" id="RAJ12973.1"/>
    </source>
</evidence>
<evidence type="ECO:0000313" key="3">
    <source>
        <dbReference type="Proteomes" id="UP000248703"/>
    </source>
</evidence>
<dbReference type="PROSITE" id="PS51257">
    <property type="entry name" value="PROKAR_LIPOPROTEIN"/>
    <property type="match status" value="1"/>
</dbReference>
<feature type="signal peptide" evidence="1">
    <location>
        <begin position="1"/>
        <end position="23"/>
    </location>
</feature>
<reference evidence="2 3" key="1">
    <citation type="submission" date="2018-06" db="EMBL/GenBank/DDBJ databases">
        <title>Genomic Encyclopedia of Archaeal and Bacterial Type Strains, Phase II (KMG-II): from individual species to whole genera.</title>
        <authorList>
            <person name="Goeker M."/>
        </authorList>
    </citation>
    <scope>NUCLEOTIDE SEQUENCE [LARGE SCALE GENOMIC DNA]</scope>
    <source>
        <strain evidence="2 3">DSM 24464</strain>
    </source>
</reference>
<feature type="chain" id="PRO_5016393397" evidence="1">
    <location>
        <begin position="24"/>
        <end position="133"/>
    </location>
</feature>
<dbReference type="Proteomes" id="UP000248703">
    <property type="component" value="Unassembled WGS sequence"/>
</dbReference>
<keyword evidence="3" id="KW-1185">Reference proteome</keyword>
<proteinExistence type="predicted"/>
<name>A0A327RBX0_9FLAO</name>
<dbReference type="AlphaFoldDB" id="A0A327RBX0"/>
<evidence type="ECO:0000256" key="1">
    <source>
        <dbReference type="SAM" id="SignalP"/>
    </source>
</evidence>
<sequence>MNLKKFILLLPMFLLLLGCPNDDDMFTPEETELENVTYEVILFEFTPDTGNNTSRLRYEIKFSNPNDFAINGFHKITINADGIISSNIATDSSPCYLIGANSDCTINFDEEDSFDIGMVNSIELVSVEYNFEN</sequence>
<dbReference type="OrthoDB" id="1357614at2"/>
<dbReference type="RefSeq" id="WP_111660527.1">
    <property type="nucleotide sequence ID" value="NZ_QLLO01000008.1"/>
</dbReference>
<comment type="caution">
    <text evidence="2">The sequence shown here is derived from an EMBL/GenBank/DDBJ whole genome shotgun (WGS) entry which is preliminary data.</text>
</comment>
<organism evidence="2 3">
    <name type="scientific">Olleya aquimaris</name>
    <dbReference type="NCBI Taxonomy" id="639310"/>
    <lineage>
        <taxon>Bacteria</taxon>
        <taxon>Pseudomonadati</taxon>
        <taxon>Bacteroidota</taxon>
        <taxon>Flavobacteriia</taxon>
        <taxon>Flavobacteriales</taxon>
        <taxon>Flavobacteriaceae</taxon>
    </lineage>
</organism>